<dbReference type="EMBL" id="CP128414">
    <property type="protein sequence ID" value="WZX02249.1"/>
    <property type="molecule type" value="Genomic_DNA"/>
</dbReference>
<reference evidence="1" key="1">
    <citation type="submission" date="2023-06" db="EMBL/GenBank/DDBJ databases">
        <title>Complete Genome of Candidatus Phytoplasma asteris M8.</title>
        <authorList>
            <person name="Toth R."/>
            <person name="Ilic A.-M."/>
            <person name="Huettel B."/>
            <person name="Duduk B."/>
            <person name="Kube M."/>
        </authorList>
    </citation>
    <scope>NUCLEOTIDE SEQUENCE [LARGE SCALE GENOMIC DNA]</scope>
    <source>
        <strain evidence="1">M8</strain>
    </source>
</reference>
<organism evidence="1 2">
    <name type="scientific">Candidatus Phytoplasma asteris</name>
    <dbReference type="NCBI Taxonomy" id="85620"/>
    <lineage>
        <taxon>Bacteria</taxon>
        <taxon>Bacillati</taxon>
        <taxon>Mycoplasmatota</taxon>
        <taxon>Mollicutes</taxon>
        <taxon>Acholeplasmatales</taxon>
        <taxon>Acholeplasmataceae</taxon>
        <taxon>Candidatus Phytoplasma</taxon>
        <taxon>16SrI (Aster yellows group)</taxon>
    </lineage>
</organism>
<sequence length="68" mass="8100">MYFLNHFHVFFKVLLAPKIKKYKISNNKNPKSFIKTFIPKQQKNNKKIIITKLKPNPTPKAKEPKDVF</sequence>
<protein>
    <submittedName>
        <fullName evidence="1">Uncharacterized protein</fullName>
    </submittedName>
</protein>
<name>A0ABZ3CCM7_9MOLU</name>
<evidence type="ECO:0000313" key="2">
    <source>
        <dbReference type="Proteomes" id="UP001483898"/>
    </source>
</evidence>
<dbReference type="Proteomes" id="UP001483898">
    <property type="component" value="Chromosome"/>
</dbReference>
<accession>A0ABZ3CCM7</accession>
<evidence type="ECO:0000313" key="1">
    <source>
        <dbReference type="EMBL" id="WZX02249.1"/>
    </source>
</evidence>
<keyword evidence="2" id="KW-1185">Reference proteome</keyword>
<proteinExistence type="predicted"/>
<gene>
    <name evidence="1" type="ORF">QN326_02440</name>
</gene>